<accession>A0ABR1WDJ8</accession>
<comment type="caution">
    <text evidence="1">The sequence shown here is derived from an EMBL/GenBank/DDBJ whole genome shotgun (WGS) entry which is preliminary data.</text>
</comment>
<sequence length="100" mass="11427">MGQAIATRDAVNNPEDRQLWQDVHAVLLRWEITPPAIPHRDVLDVSTMPDSEVKALELLSRGERETGRGYLFDDRRFLTMSVRTRLIPNLPDCGITPDYP</sequence>
<dbReference type="Proteomes" id="UP001446871">
    <property type="component" value="Unassembled WGS sequence"/>
</dbReference>
<dbReference type="EMBL" id="JAQQWM010000001">
    <property type="protein sequence ID" value="KAK8081586.1"/>
    <property type="molecule type" value="Genomic_DNA"/>
</dbReference>
<evidence type="ECO:0000313" key="1">
    <source>
        <dbReference type="EMBL" id="KAK8081586.1"/>
    </source>
</evidence>
<protein>
    <submittedName>
        <fullName evidence="1">Uncharacterized protein</fullName>
    </submittedName>
</protein>
<reference evidence="1 2" key="1">
    <citation type="submission" date="2023-01" db="EMBL/GenBank/DDBJ databases">
        <title>Analysis of 21 Apiospora genomes using comparative genomics revels a genus with tremendous synthesis potential of carbohydrate active enzymes and secondary metabolites.</title>
        <authorList>
            <person name="Sorensen T."/>
        </authorList>
    </citation>
    <scope>NUCLEOTIDE SEQUENCE [LARGE SCALE GENOMIC DNA]</scope>
    <source>
        <strain evidence="1 2">CBS 83171</strain>
    </source>
</reference>
<evidence type="ECO:0000313" key="2">
    <source>
        <dbReference type="Proteomes" id="UP001446871"/>
    </source>
</evidence>
<organism evidence="1 2">
    <name type="scientific">Apiospora saccharicola</name>
    <dbReference type="NCBI Taxonomy" id="335842"/>
    <lineage>
        <taxon>Eukaryota</taxon>
        <taxon>Fungi</taxon>
        <taxon>Dikarya</taxon>
        <taxon>Ascomycota</taxon>
        <taxon>Pezizomycotina</taxon>
        <taxon>Sordariomycetes</taxon>
        <taxon>Xylariomycetidae</taxon>
        <taxon>Amphisphaeriales</taxon>
        <taxon>Apiosporaceae</taxon>
        <taxon>Apiospora</taxon>
    </lineage>
</organism>
<name>A0ABR1WDJ8_9PEZI</name>
<proteinExistence type="predicted"/>
<keyword evidence="2" id="KW-1185">Reference proteome</keyword>
<gene>
    <name evidence="1" type="ORF">PG996_000367</name>
</gene>